<dbReference type="EC" id="2.6.1.1" evidence="3"/>
<protein>
    <recommendedName>
        <fullName evidence="3">aspartate transaminase</fullName>
        <ecNumber evidence="3">2.6.1.1</ecNumber>
    </recommendedName>
</protein>
<dbReference type="Gene3D" id="3.90.1150.10">
    <property type="entry name" value="Aspartate Aminotransferase, domain 1"/>
    <property type="match status" value="1"/>
</dbReference>
<dbReference type="GO" id="GO:0030170">
    <property type="term" value="F:pyridoxal phosphate binding"/>
    <property type="evidence" value="ECO:0007669"/>
    <property type="project" value="InterPro"/>
</dbReference>
<accession>A0A6V7HF94</accession>
<keyword evidence="6" id="KW-0663">Pyridoxal phosphate</keyword>
<evidence type="ECO:0000313" key="8">
    <source>
        <dbReference type="EMBL" id="CAD1479075.1"/>
    </source>
</evidence>
<dbReference type="GO" id="GO:0005829">
    <property type="term" value="C:cytosol"/>
    <property type="evidence" value="ECO:0007669"/>
    <property type="project" value="TreeGrafter"/>
</dbReference>
<evidence type="ECO:0000259" key="7">
    <source>
        <dbReference type="Pfam" id="PF00155"/>
    </source>
</evidence>
<evidence type="ECO:0000313" key="9">
    <source>
        <dbReference type="Proteomes" id="UP000752696"/>
    </source>
</evidence>
<evidence type="ECO:0000256" key="1">
    <source>
        <dbReference type="ARBA" id="ARBA00001933"/>
    </source>
</evidence>
<dbReference type="Pfam" id="PF00155">
    <property type="entry name" value="Aminotran_1_2"/>
    <property type="match status" value="1"/>
</dbReference>
<dbReference type="GO" id="GO:0006532">
    <property type="term" value="P:aspartate biosynthetic process"/>
    <property type="evidence" value="ECO:0007669"/>
    <property type="project" value="TreeGrafter"/>
</dbReference>
<comment type="caution">
    <text evidence="8">The sequence shown here is derived from an EMBL/GenBank/DDBJ whole genome shotgun (WGS) entry which is preliminary data.</text>
</comment>
<dbReference type="PANTHER" id="PTHR11879:SF55">
    <property type="entry name" value="GLUTAMATE OXALOACETATE TRANSAMINASE 1, ISOFORM B"/>
    <property type="match status" value="1"/>
</dbReference>
<evidence type="ECO:0000256" key="6">
    <source>
        <dbReference type="ARBA" id="ARBA00022898"/>
    </source>
</evidence>
<dbReference type="InterPro" id="IPR004839">
    <property type="entry name" value="Aminotransferase_I/II_large"/>
</dbReference>
<reference evidence="8" key="1">
    <citation type="submission" date="2020-07" db="EMBL/GenBank/DDBJ databases">
        <authorList>
            <person name="Nazaruddin N."/>
        </authorList>
    </citation>
    <scope>NUCLEOTIDE SEQUENCE</scope>
</reference>
<evidence type="ECO:0000256" key="4">
    <source>
        <dbReference type="ARBA" id="ARBA00022576"/>
    </source>
</evidence>
<dbReference type="OrthoDB" id="6752799at2759"/>
<dbReference type="Proteomes" id="UP000752696">
    <property type="component" value="Unassembled WGS sequence"/>
</dbReference>
<organism evidence="8 9">
    <name type="scientific">Heterotrigona itama</name>
    <dbReference type="NCBI Taxonomy" id="395501"/>
    <lineage>
        <taxon>Eukaryota</taxon>
        <taxon>Metazoa</taxon>
        <taxon>Ecdysozoa</taxon>
        <taxon>Arthropoda</taxon>
        <taxon>Hexapoda</taxon>
        <taxon>Insecta</taxon>
        <taxon>Pterygota</taxon>
        <taxon>Neoptera</taxon>
        <taxon>Endopterygota</taxon>
        <taxon>Hymenoptera</taxon>
        <taxon>Apocrita</taxon>
        <taxon>Aculeata</taxon>
        <taxon>Apoidea</taxon>
        <taxon>Anthophila</taxon>
        <taxon>Apidae</taxon>
        <taxon>Heterotrigona</taxon>
    </lineage>
</organism>
<dbReference type="InterPro" id="IPR015422">
    <property type="entry name" value="PyrdxlP-dep_Trfase_small"/>
</dbReference>
<sequence>MSSRIKEMRTSLYQKLIQKGTPGNWEHITQQIGMFSYTGLSETQVECLINNYHIYMLRSGRINMCGLNESNLDYVANAIYETILLYPHNKENCTC</sequence>
<comment type="cofactor">
    <cofactor evidence="1">
        <name>pyridoxal 5'-phosphate</name>
        <dbReference type="ChEBI" id="CHEBI:597326"/>
    </cofactor>
</comment>
<dbReference type="PANTHER" id="PTHR11879">
    <property type="entry name" value="ASPARTATE AMINOTRANSFERASE"/>
    <property type="match status" value="1"/>
</dbReference>
<name>A0A6V7HF94_9HYME</name>
<dbReference type="EMBL" id="CAJDYZ010011182">
    <property type="protein sequence ID" value="CAD1479075.1"/>
    <property type="molecule type" value="Genomic_DNA"/>
</dbReference>
<evidence type="ECO:0000256" key="2">
    <source>
        <dbReference type="ARBA" id="ARBA00011738"/>
    </source>
</evidence>
<dbReference type="GO" id="GO:0004069">
    <property type="term" value="F:L-aspartate:2-oxoglutarate aminotransferase activity"/>
    <property type="evidence" value="ECO:0007669"/>
    <property type="project" value="UniProtKB-EC"/>
</dbReference>
<dbReference type="SUPFAM" id="SSF53383">
    <property type="entry name" value="PLP-dependent transferases"/>
    <property type="match status" value="1"/>
</dbReference>
<keyword evidence="9" id="KW-1185">Reference proteome</keyword>
<keyword evidence="5" id="KW-0808">Transferase</keyword>
<dbReference type="AlphaFoldDB" id="A0A6V7HF94"/>
<comment type="subunit">
    <text evidence="2">Homodimer.</text>
</comment>
<feature type="domain" description="Aminotransferase class I/classII large" evidence="7">
    <location>
        <begin position="1"/>
        <end position="79"/>
    </location>
</feature>
<keyword evidence="4" id="KW-0032">Aminotransferase</keyword>
<dbReference type="InterPro" id="IPR015424">
    <property type="entry name" value="PyrdxlP-dep_Trfase"/>
</dbReference>
<dbReference type="InterPro" id="IPR000796">
    <property type="entry name" value="Asp_trans"/>
</dbReference>
<evidence type="ECO:0000256" key="5">
    <source>
        <dbReference type="ARBA" id="ARBA00022679"/>
    </source>
</evidence>
<gene>
    <name evidence="8" type="ORF">MHI_LOCUS839836</name>
</gene>
<evidence type="ECO:0000256" key="3">
    <source>
        <dbReference type="ARBA" id="ARBA00012753"/>
    </source>
</evidence>
<proteinExistence type="predicted"/>